<evidence type="ECO:0000256" key="5">
    <source>
        <dbReference type="ARBA" id="ARBA00022801"/>
    </source>
</evidence>
<dbReference type="Pfam" id="PF01850">
    <property type="entry name" value="PIN"/>
    <property type="match status" value="1"/>
</dbReference>
<keyword evidence="8" id="KW-0800">Toxin</keyword>
<feature type="binding site" evidence="8">
    <location>
        <position position="5"/>
    </location>
    <ligand>
        <name>Mg(2+)</name>
        <dbReference type="ChEBI" id="CHEBI:18420"/>
    </ligand>
</feature>
<evidence type="ECO:0000256" key="1">
    <source>
        <dbReference type="ARBA" id="ARBA00001946"/>
    </source>
</evidence>
<evidence type="ECO:0000313" key="11">
    <source>
        <dbReference type="Proteomes" id="UP001597337"/>
    </source>
</evidence>
<feature type="binding site" evidence="8">
    <location>
        <position position="102"/>
    </location>
    <ligand>
        <name>Mg(2+)</name>
        <dbReference type="ChEBI" id="CHEBI:18420"/>
    </ligand>
</feature>
<dbReference type="Gene3D" id="3.40.50.1010">
    <property type="entry name" value="5'-nuclease"/>
    <property type="match status" value="1"/>
</dbReference>
<dbReference type="EMBL" id="JBHUHX010000007">
    <property type="protein sequence ID" value="MFD2111094.1"/>
    <property type="molecule type" value="Genomic_DNA"/>
</dbReference>
<dbReference type="RefSeq" id="WP_386023812.1">
    <property type="nucleotide sequence ID" value="NZ_JBHUHX010000007.1"/>
</dbReference>
<keyword evidence="11" id="KW-1185">Reference proteome</keyword>
<dbReference type="InterPro" id="IPR050556">
    <property type="entry name" value="Type_II_TA_system_RNase"/>
</dbReference>
<evidence type="ECO:0000256" key="2">
    <source>
        <dbReference type="ARBA" id="ARBA00022649"/>
    </source>
</evidence>
<dbReference type="Proteomes" id="UP001597337">
    <property type="component" value="Unassembled WGS sequence"/>
</dbReference>
<evidence type="ECO:0000259" key="9">
    <source>
        <dbReference type="Pfam" id="PF01850"/>
    </source>
</evidence>
<dbReference type="PANTHER" id="PTHR33653">
    <property type="entry name" value="RIBONUCLEASE VAPC2"/>
    <property type="match status" value="1"/>
</dbReference>
<dbReference type="PANTHER" id="PTHR33653:SF1">
    <property type="entry name" value="RIBONUCLEASE VAPC2"/>
    <property type="match status" value="1"/>
</dbReference>
<evidence type="ECO:0000256" key="7">
    <source>
        <dbReference type="ARBA" id="ARBA00038093"/>
    </source>
</evidence>
<comment type="caution">
    <text evidence="10">The sequence shown here is derived from an EMBL/GenBank/DDBJ whole genome shotgun (WGS) entry which is preliminary data.</text>
</comment>
<keyword evidence="6 8" id="KW-0460">Magnesium</keyword>
<dbReference type="HAMAP" id="MF_00265">
    <property type="entry name" value="VapC_Nob1"/>
    <property type="match status" value="1"/>
</dbReference>
<evidence type="ECO:0000256" key="3">
    <source>
        <dbReference type="ARBA" id="ARBA00022722"/>
    </source>
</evidence>
<protein>
    <recommendedName>
        <fullName evidence="8">Ribonuclease VapC</fullName>
        <shortName evidence="8">RNase VapC</shortName>
        <ecNumber evidence="8">3.1.-.-</ecNumber>
    </recommendedName>
    <alternativeName>
        <fullName evidence="8">Toxin VapC</fullName>
    </alternativeName>
</protein>
<keyword evidence="5 8" id="KW-0378">Hydrolase</keyword>
<feature type="domain" description="PIN" evidence="9">
    <location>
        <begin position="2"/>
        <end position="122"/>
    </location>
</feature>
<dbReference type="InterPro" id="IPR029060">
    <property type="entry name" value="PIN-like_dom_sf"/>
</dbReference>
<sequence length="136" mass="14939">MYLIDTNVISEARKGPRANAGVLDFLSEASPGDLYLSAQTIGELRRGVERIRNRGDAPQARLLEDWLGLVLTNYADRILDFDADCAQVWGKLMAPHPQHPIDKQIAAVALIHDLVVVTRNTSDFAGTGVSLLDPFQ</sequence>
<name>A0ABW4Y8Z5_9GAMM</name>
<keyword evidence="4 8" id="KW-0479">Metal-binding</keyword>
<dbReference type="InterPro" id="IPR022907">
    <property type="entry name" value="VapC_family"/>
</dbReference>
<evidence type="ECO:0000256" key="8">
    <source>
        <dbReference type="HAMAP-Rule" id="MF_00265"/>
    </source>
</evidence>
<comment type="function">
    <text evidence="8">Toxic component of a toxin-antitoxin (TA) system. An RNase.</text>
</comment>
<dbReference type="EC" id="3.1.-.-" evidence="8"/>
<keyword evidence="3 8" id="KW-0540">Nuclease</keyword>
<gene>
    <name evidence="8" type="primary">vapC</name>
    <name evidence="10" type="ORF">ACFSJC_04460</name>
</gene>
<dbReference type="SUPFAM" id="SSF88723">
    <property type="entry name" value="PIN domain-like"/>
    <property type="match status" value="1"/>
</dbReference>
<proteinExistence type="inferred from homology"/>
<reference evidence="11" key="1">
    <citation type="journal article" date="2019" name="Int. J. Syst. Evol. Microbiol.">
        <title>The Global Catalogue of Microorganisms (GCM) 10K type strain sequencing project: providing services to taxonomists for standard genome sequencing and annotation.</title>
        <authorList>
            <consortium name="The Broad Institute Genomics Platform"/>
            <consortium name="The Broad Institute Genome Sequencing Center for Infectious Disease"/>
            <person name="Wu L."/>
            <person name="Ma J."/>
        </authorList>
    </citation>
    <scope>NUCLEOTIDE SEQUENCE [LARGE SCALE GENOMIC DNA]</scope>
    <source>
        <strain evidence="11">KACC 12597</strain>
    </source>
</reference>
<evidence type="ECO:0000256" key="6">
    <source>
        <dbReference type="ARBA" id="ARBA00022842"/>
    </source>
</evidence>
<comment type="cofactor">
    <cofactor evidence="1 8">
        <name>Mg(2+)</name>
        <dbReference type="ChEBI" id="CHEBI:18420"/>
    </cofactor>
</comment>
<evidence type="ECO:0000256" key="4">
    <source>
        <dbReference type="ARBA" id="ARBA00022723"/>
    </source>
</evidence>
<keyword evidence="2 8" id="KW-1277">Toxin-antitoxin system</keyword>
<organism evidence="10 11">
    <name type="scientific">Thiorhodococcus fuscus</name>
    <dbReference type="NCBI Taxonomy" id="527200"/>
    <lineage>
        <taxon>Bacteria</taxon>
        <taxon>Pseudomonadati</taxon>
        <taxon>Pseudomonadota</taxon>
        <taxon>Gammaproteobacteria</taxon>
        <taxon>Chromatiales</taxon>
        <taxon>Chromatiaceae</taxon>
        <taxon>Thiorhodococcus</taxon>
    </lineage>
</organism>
<dbReference type="CDD" id="cd18746">
    <property type="entry name" value="PIN_VapC4-5_FitB-like"/>
    <property type="match status" value="1"/>
</dbReference>
<dbReference type="InterPro" id="IPR002716">
    <property type="entry name" value="PIN_dom"/>
</dbReference>
<evidence type="ECO:0000313" key="10">
    <source>
        <dbReference type="EMBL" id="MFD2111094.1"/>
    </source>
</evidence>
<comment type="similarity">
    <text evidence="7 8">Belongs to the PINc/VapC protein family.</text>
</comment>
<accession>A0ABW4Y8Z5</accession>